<gene>
    <name evidence="1" type="ORF">G6F64_015571</name>
</gene>
<comment type="caution">
    <text evidence="1">The sequence shown here is derived from an EMBL/GenBank/DDBJ whole genome shotgun (WGS) entry which is preliminary data.</text>
</comment>
<sequence>MRGCWNYGADQGGHPAGACRVAPFVQAGNRRIAPACRPLTFRVAHEALDAPPVCPVVPARVRCHRHRLGGPPAW</sequence>
<keyword evidence="2" id="KW-1185">Reference proteome</keyword>
<proteinExistence type="predicted"/>
<protein>
    <submittedName>
        <fullName evidence="1">Uncharacterized protein</fullName>
    </submittedName>
</protein>
<dbReference type="Proteomes" id="UP000716291">
    <property type="component" value="Unassembled WGS sequence"/>
</dbReference>
<dbReference type="AlphaFoldDB" id="A0A9P7BI96"/>
<accession>A0A9P7BI96</accession>
<evidence type="ECO:0000313" key="2">
    <source>
        <dbReference type="Proteomes" id="UP000716291"/>
    </source>
</evidence>
<name>A0A9P7BI96_RHIOR</name>
<evidence type="ECO:0000313" key="1">
    <source>
        <dbReference type="EMBL" id="KAG1271835.1"/>
    </source>
</evidence>
<reference evidence="1" key="1">
    <citation type="journal article" date="2020" name="Microb. Genom.">
        <title>Genetic diversity of clinical and environmental Mucorales isolates obtained from an investigation of mucormycosis cases among solid organ transplant recipients.</title>
        <authorList>
            <person name="Nguyen M.H."/>
            <person name="Kaul D."/>
            <person name="Muto C."/>
            <person name="Cheng S.J."/>
            <person name="Richter R.A."/>
            <person name="Bruno V.M."/>
            <person name="Liu G."/>
            <person name="Beyhan S."/>
            <person name="Sundermann A.J."/>
            <person name="Mounaud S."/>
            <person name="Pasculle A.W."/>
            <person name="Nierman W.C."/>
            <person name="Driscoll E."/>
            <person name="Cumbie R."/>
            <person name="Clancy C.J."/>
            <person name="Dupont C.L."/>
        </authorList>
    </citation>
    <scope>NUCLEOTIDE SEQUENCE</scope>
    <source>
        <strain evidence="1">GL11</strain>
    </source>
</reference>
<organism evidence="1 2">
    <name type="scientific">Rhizopus oryzae</name>
    <name type="common">Mucormycosis agent</name>
    <name type="synonym">Rhizopus arrhizus var. delemar</name>
    <dbReference type="NCBI Taxonomy" id="64495"/>
    <lineage>
        <taxon>Eukaryota</taxon>
        <taxon>Fungi</taxon>
        <taxon>Fungi incertae sedis</taxon>
        <taxon>Mucoromycota</taxon>
        <taxon>Mucoromycotina</taxon>
        <taxon>Mucoromycetes</taxon>
        <taxon>Mucorales</taxon>
        <taxon>Mucorineae</taxon>
        <taxon>Rhizopodaceae</taxon>
        <taxon>Rhizopus</taxon>
    </lineage>
</organism>
<dbReference type="EMBL" id="JAANQT010016830">
    <property type="protein sequence ID" value="KAG1271835.1"/>
    <property type="molecule type" value="Genomic_DNA"/>
</dbReference>